<keyword evidence="1" id="KW-0805">Transcription regulation</keyword>
<organism evidence="5 6">
    <name type="scientific">Martelella alba</name>
    <dbReference type="NCBI Taxonomy" id="2590451"/>
    <lineage>
        <taxon>Bacteria</taxon>
        <taxon>Pseudomonadati</taxon>
        <taxon>Pseudomonadota</taxon>
        <taxon>Alphaproteobacteria</taxon>
        <taxon>Hyphomicrobiales</taxon>
        <taxon>Aurantimonadaceae</taxon>
        <taxon>Martelella</taxon>
    </lineage>
</organism>
<dbReference type="Gene3D" id="3.30.450.80">
    <property type="entry name" value="Transcription factor LuxR-like, autoinducer-binding domain"/>
    <property type="match status" value="1"/>
</dbReference>
<dbReference type="Pfam" id="PF00196">
    <property type="entry name" value="GerE"/>
    <property type="match status" value="1"/>
</dbReference>
<dbReference type="EMBL" id="VHLG01000018">
    <property type="protein sequence ID" value="TPW27362.1"/>
    <property type="molecule type" value="Genomic_DNA"/>
</dbReference>
<keyword evidence="3" id="KW-0804">Transcription</keyword>
<evidence type="ECO:0000313" key="5">
    <source>
        <dbReference type="EMBL" id="TPW27362.1"/>
    </source>
</evidence>
<dbReference type="PANTHER" id="PTHR44688">
    <property type="entry name" value="DNA-BINDING TRANSCRIPTIONAL ACTIVATOR DEVR_DOSR"/>
    <property type="match status" value="1"/>
</dbReference>
<keyword evidence="2" id="KW-0238">DNA-binding</keyword>
<dbReference type="SUPFAM" id="SSF75516">
    <property type="entry name" value="Pheromone-binding domain of LuxR-like quorum-sensing transcription factors"/>
    <property type="match status" value="1"/>
</dbReference>
<dbReference type="InterPro" id="IPR000792">
    <property type="entry name" value="Tscrpt_reg_LuxR_C"/>
</dbReference>
<dbReference type="PROSITE" id="PS50043">
    <property type="entry name" value="HTH_LUXR_2"/>
    <property type="match status" value="1"/>
</dbReference>
<dbReference type="RefSeq" id="WP_141150898.1">
    <property type="nucleotide sequence ID" value="NZ_VHLG01000018.1"/>
</dbReference>
<dbReference type="SUPFAM" id="SSF46894">
    <property type="entry name" value="C-terminal effector domain of the bipartite response regulators"/>
    <property type="match status" value="1"/>
</dbReference>
<gene>
    <name evidence="5" type="ORF">FJU08_20355</name>
</gene>
<dbReference type="GO" id="GO:0003677">
    <property type="term" value="F:DNA binding"/>
    <property type="evidence" value="ECO:0007669"/>
    <property type="project" value="UniProtKB-KW"/>
</dbReference>
<proteinExistence type="predicted"/>
<keyword evidence="6" id="KW-1185">Reference proteome</keyword>
<dbReference type="Gene3D" id="1.10.10.10">
    <property type="entry name" value="Winged helix-like DNA-binding domain superfamily/Winged helix DNA-binding domain"/>
    <property type="match status" value="1"/>
</dbReference>
<dbReference type="Pfam" id="PF03472">
    <property type="entry name" value="Autoind_bind"/>
    <property type="match status" value="1"/>
</dbReference>
<dbReference type="Proteomes" id="UP000318801">
    <property type="component" value="Unassembled WGS sequence"/>
</dbReference>
<dbReference type="InterPro" id="IPR036693">
    <property type="entry name" value="TF_LuxR_autoind-bd_dom_sf"/>
</dbReference>
<dbReference type="InterPro" id="IPR016032">
    <property type="entry name" value="Sig_transdc_resp-reg_C-effctor"/>
</dbReference>
<dbReference type="PRINTS" id="PR00038">
    <property type="entry name" value="HTHLUXR"/>
</dbReference>
<evidence type="ECO:0000256" key="1">
    <source>
        <dbReference type="ARBA" id="ARBA00023015"/>
    </source>
</evidence>
<dbReference type="GO" id="GO:0006355">
    <property type="term" value="P:regulation of DNA-templated transcription"/>
    <property type="evidence" value="ECO:0007669"/>
    <property type="project" value="InterPro"/>
</dbReference>
<comment type="caution">
    <text evidence="5">The sequence shown here is derived from an EMBL/GenBank/DDBJ whole genome shotgun (WGS) entry which is preliminary data.</text>
</comment>
<dbReference type="InterPro" id="IPR036388">
    <property type="entry name" value="WH-like_DNA-bd_sf"/>
</dbReference>
<sequence>MDEIADRFQEIVSKFETKIPIKMPVLLRQICDLYGLKQAAYFGINRVKPEVHDPYLAVTYSEDWMKHYREMDYVFIDPVVGKGLTALLPIDWAQFRNDNKRVASFFGNAADYGIGNNGITIPIRGHALTRAVFSVTSDLPDREWQSLSVAIQRDFQLIAYYLHQRVEQNENLIVPTVRLAPREIECLKWKSAGKTADQIADILNISERTVHFYIGNAVVKLDAHNATHAVTKAISQNLFYPEM</sequence>
<dbReference type="PANTHER" id="PTHR44688:SF16">
    <property type="entry name" value="DNA-BINDING TRANSCRIPTIONAL ACTIVATOR DEVR_DOSR"/>
    <property type="match status" value="1"/>
</dbReference>
<reference evidence="5 6" key="1">
    <citation type="submission" date="2019-06" db="EMBL/GenBank/DDBJ databases">
        <authorList>
            <person name="Li M."/>
        </authorList>
    </citation>
    <scope>NUCLEOTIDE SEQUENCE [LARGE SCALE GENOMIC DNA]</scope>
    <source>
        <strain evidence="5 6">BGMRC2036</strain>
    </source>
</reference>
<name>A0A506TZ50_9HYPH</name>
<accession>A0A506TZ50</accession>
<feature type="domain" description="HTH luxR-type" evidence="4">
    <location>
        <begin position="172"/>
        <end position="237"/>
    </location>
</feature>
<dbReference type="PROSITE" id="PS00622">
    <property type="entry name" value="HTH_LUXR_1"/>
    <property type="match status" value="1"/>
</dbReference>
<dbReference type="OrthoDB" id="3170288at2"/>
<dbReference type="AlphaFoldDB" id="A0A506TZ50"/>
<evidence type="ECO:0000313" key="6">
    <source>
        <dbReference type="Proteomes" id="UP000318801"/>
    </source>
</evidence>
<dbReference type="SMART" id="SM00421">
    <property type="entry name" value="HTH_LUXR"/>
    <property type="match status" value="1"/>
</dbReference>
<evidence type="ECO:0000256" key="2">
    <source>
        <dbReference type="ARBA" id="ARBA00023125"/>
    </source>
</evidence>
<dbReference type="CDD" id="cd06170">
    <property type="entry name" value="LuxR_C_like"/>
    <property type="match status" value="1"/>
</dbReference>
<protein>
    <submittedName>
        <fullName evidence="5">LuxR family transcriptional regulator</fullName>
    </submittedName>
</protein>
<evidence type="ECO:0000256" key="3">
    <source>
        <dbReference type="ARBA" id="ARBA00023163"/>
    </source>
</evidence>
<evidence type="ECO:0000259" key="4">
    <source>
        <dbReference type="PROSITE" id="PS50043"/>
    </source>
</evidence>
<dbReference type="InterPro" id="IPR005143">
    <property type="entry name" value="TF_LuxR_autoind-bd_dom"/>
</dbReference>